<keyword evidence="2" id="KW-1185">Reference proteome</keyword>
<accession>A0ACC8EPL8</accession>
<feature type="non-terminal residue" evidence="1">
    <location>
        <position position="1"/>
    </location>
</feature>
<reference evidence="1 2" key="1">
    <citation type="journal article" date="2016" name="Nat. Commun.">
        <title>Ectomycorrhizal ecology is imprinted in the genome of the dominant symbiotic fungus Cenococcum geophilum.</title>
        <authorList>
            <consortium name="DOE Joint Genome Institute"/>
            <person name="Peter M."/>
            <person name="Kohler A."/>
            <person name="Ohm R.A."/>
            <person name="Kuo A."/>
            <person name="Krutzmann J."/>
            <person name="Morin E."/>
            <person name="Arend M."/>
            <person name="Barry K.W."/>
            <person name="Binder M."/>
            <person name="Choi C."/>
            <person name="Clum A."/>
            <person name="Copeland A."/>
            <person name="Grisel N."/>
            <person name="Haridas S."/>
            <person name="Kipfer T."/>
            <person name="LaButti K."/>
            <person name="Lindquist E."/>
            <person name="Lipzen A."/>
            <person name="Maire R."/>
            <person name="Meier B."/>
            <person name="Mihaltcheva S."/>
            <person name="Molinier V."/>
            <person name="Murat C."/>
            <person name="Poggeler S."/>
            <person name="Quandt C.A."/>
            <person name="Sperisen C."/>
            <person name="Tritt A."/>
            <person name="Tisserant E."/>
            <person name="Crous P.W."/>
            <person name="Henrissat B."/>
            <person name="Nehls U."/>
            <person name="Egli S."/>
            <person name="Spatafora J.W."/>
            <person name="Grigoriev I.V."/>
            <person name="Martin F.M."/>
        </authorList>
    </citation>
    <scope>NUCLEOTIDE SEQUENCE [LARGE SCALE GENOMIC DNA]</scope>
    <source>
        <strain evidence="1 2">1.58</strain>
    </source>
</reference>
<dbReference type="Proteomes" id="UP000250078">
    <property type="component" value="Unassembled WGS sequence"/>
</dbReference>
<organism evidence="1 2">
    <name type="scientific">Cenococcum geophilum 1.58</name>
    <dbReference type="NCBI Taxonomy" id="794803"/>
    <lineage>
        <taxon>Eukaryota</taxon>
        <taxon>Fungi</taxon>
        <taxon>Dikarya</taxon>
        <taxon>Ascomycota</taxon>
        <taxon>Pezizomycotina</taxon>
        <taxon>Dothideomycetes</taxon>
        <taxon>Pleosporomycetidae</taxon>
        <taxon>Gloniales</taxon>
        <taxon>Gloniaceae</taxon>
        <taxon>Cenococcum</taxon>
    </lineage>
</organism>
<sequence length="64" mass="7456">YITPRPNYLWSIDAYYKLERFSIQIYAIINAYSRCIVWLYCSITACLGVSVVKQYIRIVKALGA</sequence>
<dbReference type="EMBL" id="KV748245">
    <property type="protein sequence ID" value="OCK88240.1"/>
    <property type="molecule type" value="Genomic_DNA"/>
</dbReference>
<gene>
    <name evidence="1" type="ORF">K441DRAFT_589628</name>
</gene>
<protein>
    <submittedName>
        <fullName evidence="1">Uncharacterized protein</fullName>
    </submittedName>
</protein>
<proteinExistence type="predicted"/>
<name>A0ACC8EPL8_9PEZI</name>
<evidence type="ECO:0000313" key="1">
    <source>
        <dbReference type="EMBL" id="OCK88240.1"/>
    </source>
</evidence>
<evidence type="ECO:0000313" key="2">
    <source>
        <dbReference type="Proteomes" id="UP000250078"/>
    </source>
</evidence>